<evidence type="ECO:0000313" key="3">
    <source>
        <dbReference type="Proteomes" id="UP000241690"/>
    </source>
</evidence>
<dbReference type="AlphaFoldDB" id="A0A2T3ZXM5"/>
<keyword evidence="3" id="KW-1185">Reference proteome</keyword>
<reference evidence="2 3" key="1">
    <citation type="submission" date="2016-07" db="EMBL/GenBank/DDBJ databases">
        <title>Multiple horizontal gene transfer events from other fungi enriched the ability of initially mycotrophic Trichoderma (Ascomycota) to feed on dead plant biomass.</title>
        <authorList>
            <consortium name="DOE Joint Genome Institute"/>
            <person name="Aerts A."/>
            <person name="Atanasova L."/>
            <person name="Chenthamara K."/>
            <person name="Zhang J."/>
            <person name="Grujic M."/>
            <person name="Henrissat B."/>
            <person name="Kuo A."/>
            <person name="Salamov A."/>
            <person name="Lipzen A."/>
            <person name="Labutti K."/>
            <person name="Barry K."/>
            <person name="Miao Y."/>
            <person name="Rahimi M.J."/>
            <person name="Shen Q."/>
            <person name="Grigoriev I.V."/>
            <person name="Kubicek C.P."/>
            <person name="Druzhinina I.S."/>
        </authorList>
    </citation>
    <scope>NUCLEOTIDE SEQUENCE [LARGE SCALE GENOMIC DNA]</scope>
    <source>
        <strain evidence="2 3">CBS 226.95</strain>
    </source>
</reference>
<dbReference type="Pfam" id="PF20183">
    <property type="entry name" value="DUF6546"/>
    <property type="match status" value="1"/>
</dbReference>
<feature type="domain" description="DUF6546" evidence="1">
    <location>
        <begin position="316"/>
        <end position="531"/>
    </location>
</feature>
<sequence>MPLVAMDMATGLVKVQSPSLILMATLWDSLPVEIHHMILSMVGLPWMGRRYKVAKFATVCRDWQVFFETCLFRRLVLDSNSLGEFDAIIKRHDIRLAYIQKLWLRIQLPSYGCSDCDRPENGATQRRNNAAFTMAIQSLLGTLTLWDPARHGSKGLALMLSASSRSDAEHRFRRCEIKDTYPFHYAEDLCRAPGIVDFHRANVVSSLTVRFHQYRSPPMHNGHVKRAQGTPLQFEPKRGERGRFVGRYKSLPAVPVVKGLVMRRQFRRDIHTRALSELLSRSFVALEWFRFEKTIPLEPYKQTTFDRDFQSRVLPSLPSTLRQFSFTQWEIPKDEIQQSYGLEEEEASKISSYAQALPWEMAKLSHRLEQFCPPWQMDTAAFLRSLIKLSESFEIPESSLKRIVLRCSLKSPFKARRDFESLVMLAAKAALSLPRLAVMELWGTCLDKDESRAYIFRYTYEDSRASIVWRSNVGTMTAQSRIITKWNEVAEKNTHSTLIYDAVSLEETEADIFRSNGTCIYRHLLLKDLVFDPITQIILENEPTQWGFNKMGNYSAFADQGDDDMWDGNGADDDLGSEDGFELNVDAEVDDNLALQQTDITAWQQEIVAAHQASMSGNTL</sequence>
<dbReference type="InterPro" id="IPR046676">
    <property type="entry name" value="DUF6546"/>
</dbReference>
<gene>
    <name evidence="2" type="ORF">M431DRAFT_542703</name>
</gene>
<protein>
    <recommendedName>
        <fullName evidence="1">DUF6546 domain-containing protein</fullName>
    </recommendedName>
</protein>
<evidence type="ECO:0000259" key="1">
    <source>
        <dbReference type="Pfam" id="PF20183"/>
    </source>
</evidence>
<name>A0A2T3ZXM5_TRIHA</name>
<dbReference type="EMBL" id="KZ679691">
    <property type="protein sequence ID" value="PTB49559.1"/>
    <property type="molecule type" value="Genomic_DNA"/>
</dbReference>
<dbReference type="Proteomes" id="UP000241690">
    <property type="component" value="Unassembled WGS sequence"/>
</dbReference>
<dbReference type="STRING" id="983964.A0A2T3ZXM5"/>
<proteinExistence type="predicted"/>
<accession>A0A2T3ZXM5</accession>
<evidence type="ECO:0000313" key="2">
    <source>
        <dbReference type="EMBL" id="PTB49559.1"/>
    </source>
</evidence>
<organism evidence="2 3">
    <name type="scientific">Trichoderma harzianum CBS 226.95</name>
    <dbReference type="NCBI Taxonomy" id="983964"/>
    <lineage>
        <taxon>Eukaryota</taxon>
        <taxon>Fungi</taxon>
        <taxon>Dikarya</taxon>
        <taxon>Ascomycota</taxon>
        <taxon>Pezizomycotina</taxon>
        <taxon>Sordariomycetes</taxon>
        <taxon>Hypocreomycetidae</taxon>
        <taxon>Hypocreales</taxon>
        <taxon>Hypocreaceae</taxon>
        <taxon>Trichoderma</taxon>
    </lineage>
</organism>
<dbReference type="GeneID" id="36629708"/>
<dbReference type="RefSeq" id="XP_024769236.1">
    <property type="nucleotide sequence ID" value="XM_024921132.1"/>
</dbReference>